<reference evidence="1" key="1">
    <citation type="submission" date="2020-12" db="EMBL/GenBank/DDBJ databases">
        <title>GES Beta-lactamases isolated from hospital effluents in Brazil.</title>
        <authorList>
            <person name="Conte D."/>
            <person name="Mesa D."/>
            <person name="Palmeiro J.K."/>
            <person name="Dalla-Costa L.M."/>
        </authorList>
    </citation>
    <scope>NUCLEOTIDE SEQUENCE [LARGE SCALE GENOMIC DNA]</scope>
    <source>
        <strain evidence="1">Aero21</strain>
    </source>
</reference>
<gene>
    <name evidence="1" type="ORF">JC965_19720</name>
</gene>
<sequence>MPHINLITTCSNSKGKSNSTLRLDGIKHKYDNLHELALSWSNLITEHMQNNQSTDAINLYKGSHWTNALKAKKHECVDLWVISAGLGLINSNDSTINYQATFTPNCDDSIPTYGMTSKESSRVWWSHLCKIKNNYSRCKSIAHLMQSKHDELFIIAGSNIYINAILDDLTQGAKFLSNPQKQLVIITSSTEFFSERKIIKDCFLSSSKLMLPWLKCNATSLNICLANKFIELLKEQNFDYCSTKNSINQMHNTIPAIVKSDKIKCTDEYLRIYISTELQSNSNLSATKCLIKLRSSGRCAEERRFRKVFLDIKNSYK</sequence>
<evidence type="ECO:0000313" key="1">
    <source>
        <dbReference type="EMBL" id="QQA60343.1"/>
    </source>
</evidence>
<dbReference type="EMBL" id="CP065937">
    <property type="protein sequence ID" value="QQA60343.1"/>
    <property type="molecule type" value="Genomic_DNA"/>
</dbReference>
<accession>A0A7T4C2P8</accession>
<protein>
    <submittedName>
        <fullName evidence="1">Uncharacterized protein</fullName>
    </submittedName>
</protein>
<name>A0A7T4C2P8_AERCA</name>
<dbReference type="AlphaFoldDB" id="A0A7T4C2P8"/>
<organism evidence="1">
    <name type="scientific">Aeromonas caviae</name>
    <name type="common">Aeromonas punctata</name>
    <dbReference type="NCBI Taxonomy" id="648"/>
    <lineage>
        <taxon>Bacteria</taxon>
        <taxon>Pseudomonadati</taxon>
        <taxon>Pseudomonadota</taxon>
        <taxon>Gammaproteobacteria</taxon>
        <taxon>Aeromonadales</taxon>
        <taxon>Aeromonadaceae</taxon>
        <taxon>Aeromonas</taxon>
    </lineage>
</organism>
<proteinExistence type="predicted"/>